<dbReference type="PANTHER" id="PTHR12526:SF600">
    <property type="entry name" value="GLYCOSYL TRANSFERASE GROUP 1"/>
    <property type="match status" value="1"/>
</dbReference>
<dbReference type="CDD" id="cd03794">
    <property type="entry name" value="GT4_WbuB-like"/>
    <property type="match status" value="1"/>
</dbReference>
<dbReference type="InterPro" id="IPR028098">
    <property type="entry name" value="Glyco_trans_4-like_N"/>
</dbReference>
<dbReference type="Pfam" id="PF13439">
    <property type="entry name" value="Glyco_transf_4"/>
    <property type="match status" value="1"/>
</dbReference>
<reference evidence="4 5" key="1">
    <citation type="journal article" date="2016" name="Nat. Commun.">
        <title>Thousands of microbial genomes shed light on interconnected biogeochemical processes in an aquifer system.</title>
        <authorList>
            <person name="Anantharaman K."/>
            <person name="Brown C.T."/>
            <person name="Hug L.A."/>
            <person name="Sharon I."/>
            <person name="Castelle C.J."/>
            <person name="Probst A.J."/>
            <person name="Thomas B.C."/>
            <person name="Singh A."/>
            <person name="Wilkins M.J."/>
            <person name="Karaoz U."/>
            <person name="Brodie E.L."/>
            <person name="Williams K.H."/>
            <person name="Hubbard S.S."/>
            <person name="Banfield J.F."/>
        </authorList>
    </citation>
    <scope>NUCLEOTIDE SEQUENCE [LARGE SCALE GENOMIC DNA]</scope>
</reference>
<evidence type="ECO:0000256" key="1">
    <source>
        <dbReference type="SAM" id="Phobius"/>
    </source>
</evidence>
<dbReference type="Proteomes" id="UP000176185">
    <property type="component" value="Unassembled WGS sequence"/>
</dbReference>
<dbReference type="EMBL" id="MEWX01000026">
    <property type="protein sequence ID" value="OGC80268.1"/>
    <property type="molecule type" value="Genomic_DNA"/>
</dbReference>
<gene>
    <name evidence="4" type="ORF">A2943_00120</name>
</gene>
<dbReference type="GO" id="GO:0016757">
    <property type="term" value="F:glycosyltransferase activity"/>
    <property type="evidence" value="ECO:0007669"/>
    <property type="project" value="InterPro"/>
</dbReference>
<feature type="transmembrane region" description="Helical" evidence="1">
    <location>
        <begin position="78"/>
        <end position="96"/>
    </location>
</feature>
<protein>
    <submittedName>
        <fullName evidence="4">Uncharacterized protein</fullName>
    </submittedName>
</protein>
<keyword evidence="1" id="KW-0812">Transmembrane</keyword>
<sequence>MKIFYIANARIPTEKAHGLTIVKGCEAFAKAGATVTLVLPRRKTQFEKNLFETYGVARTFDVHYMPTLDALRFSSSRLAFFIAYTTFYISVFFLLARTKKKDTVIYTRDTPFLLFTVLGIPSVLECHHVFAKQRMYFWLARRAKGIITISQALRQKFISAGFKGERIQVEPSGVELATFALDTPQDTARQSLKLPPDSPIILYSGNFTTMGEDKGISDILRSLSHIPKVLFVAVGGSEKDLARYTEEAKNLHVESRVILKGFAPQATLALYQRAADIALMPFPDTPHYRSNMSPVKMFEYMAGGRPIIASDLPTIREVLNEKNAVLVPPDNPSALAQAIEELLKHPERAQEFARQAKRDVLAYSWDERTKRILSFIKLS</sequence>
<feature type="transmembrane region" description="Helical" evidence="1">
    <location>
        <begin position="112"/>
        <end position="131"/>
    </location>
</feature>
<evidence type="ECO:0000259" key="2">
    <source>
        <dbReference type="Pfam" id="PF00534"/>
    </source>
</evidence>
<dbReference type="PANTHER" id="PTHR12526">
    <property type="entry name" value="GLYCOSYLTRANSFERASE"/>
    <property type="match status" value="1"/>
</dbReference>
<evidence type="ECO:0000259" key="3">
    <source>
        <dbReference type="Pfam" id="PF13439"/>
    </source>
</evidence>
<dbReference type="InterPro" id="IPR001296">
    <property type="entry name" value="Glyco_trans_1"/>
</dbReference>
<dbReference type="Gene3D" id="3.40.50.2000">
    <property type="entry name" value="Glycogen Phosphorylase B"/>
    <property type="match status" value="2"/>
</dbReference>
<dbReference type="AlphaFoldDB" id="A0A1F4XF22"/>
<evidence type="ECO:0000313" key="5">
    <source>
        <dbReference type="Proteomes" id="UP000176185"/>
    </source>
</evidence>
<proteinExistence type="predicted"/>
<keyword evidence="1" id="KW-0472">Membrane</keyword>
<dbReference type="Pfam" id="PF00534">
    <property type="entry name" value="Glycos_transf_1"/>
    <property type="match status" value="1"/>
</dbReference>
<dbReference type="SUPFAM" id="SSF53756">
    <property type="entry name" value="UDP-Glycosyltransferase/glycogen phosphorylase"/>
    <property type="match status" value="1"/>
</dbReference>
<accession>A0A1F4XF22</accession>
<comment type="caution">
    <text evidence="4">The sequence shown here is derived from an EMBL/GenBank/DDBJ whole genome shotgun (WGS) entry which is preliminary data.</text>
</comment>
<feature type="domain" description="Glycosyltransferase subfamily 4-like N-terminal" evidence="3">
    <location>
        <begin position="25"/>
        <end position="176"/>
    </location>
</feature>
<feature type="domain" description="Glycosyl transferase family 1" evidence="2">
    <location>
        <begin position="185"/>
        <end position="358"/>
    </location>
</feature>
<dbReference type="STRING" id="1797243.A2943_00120"/>
<organism evidence="4 5">
    <name type="scientific">Candidatus Adlerbacteria bacterium RIFCSPLOWO2_01_FULL_51_16</name>
    <dbReference type="NCBI Taxonomy" id="1797243"/>
    <lineage>
        <taxon>Bacteria</taxon>
        <taxon>Candidatus Adleribacteriota</taxon>
    </lineage>
</organism>
<evidence type="ECO:0000313" key="4">
    <source>
        <dbReference type="EMBL" id="OGC80268.1"/>
    </source>
</evidence>
<name>A0A1F4XF22_9BACT</name>
<keyword evidence="1" id="KW-1133">Transmembrane helix</keyword>